<reference evidence="17" key="2">
    <citation type="submission" date="2025-09" db="UniProtKB">
        <authorList>
            <consortium name="Ensembl"/>
        </authorList>
    </citation>
    <scope>IDENTIFICATION</scope>
</reference>
<proteinExistence type="inferred from homology"/>
<dbReference type="PANTHER" id="PTHR23288:SF6">
    <property type="entry name" value="OCCLUDIN"/>
    <property type="match status" value="1"/>
</dbReference>
<feature type="region of interest" description="Disordered" evidence="13">
    <location>
        <begin position="1"/>
        <end position="20"/>
    </location>
</feature>
<feature type="transmembrane region" description="Helical" evidence="14">
    <location>
        <begin position="61"/>
        <end position="83"/>
    </location>
</feature>
<evidence type="ECO:0000256" key="9">
    <source>
        <dbReference type="ARBA" id="ARBA00023054"/>
    </source>
</evidence>
<feature type="transmembrane region" description="Helical" evidence="14">
    <location>
        <begin position="132"/>
        <end position="151"/>
    </location>
</feature>
<evidence type="ECO:0000256" key="12">
    <source>
        <dbReference type="PROSITE-ProRule" id="PRU01324"/>
    </source>
</evidence>
<dbReference type="PROSITE" id="PS51225">
    <property type="entry name" value="MARVEL"/>
    <property type="match status" value="1"/>
</dbReference>
<dbReference type="Proteomes" id="UP000694413">
    <property type="component" value="Unassembled WGS sequence"/>
</dbReference>
<dbReference type="PANTHER" id="PTHR23288">
    <property type="entry name" value="OCCLUDIN AND RNA POLYMERASE II ELONGATION FACTOR ELL"/>
    <property type="match status" value="1"/>
</dbReference>
<dbReference type="AlphaFoldDB" id="A0A8D2MHQ0"/>
<organism evidence="17 18">
    <name type="scientific">Zonotrichia albicollis</name>
    <name type="common">White-throated sparrow</name>
    <name type="synonym">Fringilla albicollis</name>
    <dbReference type="NCBI Taxonomy" id="44394"/>
    <lineage>
        <taxon>Eukaryota</taxon>
        <taxon>Metazoa</taxon>
        <taxon>Chordata</taxon>
        <taxon>Craniata</taxon>
        <taxon>Vertebrata</taxon>
        <taxon>Euteleostomi</taxon>
        <taxon>Archelosauria</taxon>
        <taxon>Archosauria</taxon>
        <taxon>Dinosauria</taxon>
        <taxon>Saurischia</taxon>
        <taxon>Theropoda</taxon>
        <taxon>Coelurosauria</taxon>
        <taxon>Aves</taxon>
        <taxon>Neognathae</taxon>
        <taxon>Neoaves</taxon>
        <taxon>Telluraves</taxon>
        <taxon>Australaves</taxon>
        <taxon>Passeriformes</taxon>
        <taxon>Passerellidae</taxon>
        <taxon>Zonotrichia</taxon>
    </lineage>
</organism>
<comment type="subcellular location">
    <subcellularLocation>
        <location evidence="1">Cell junction</location>
        <location evidence="1">Tight junction</location>
    </subcellularLocation>
    <subcellularLocation>
        <location evidence="2">Cell membrane</location>
        <topology evidence="2">Multi-pass membrane protein</topology>
    </subcellularLocation>
</comment>
<dbReference type="GO" id="GO:0005923">
    <property type="term" value="C:bicellular tight junction"/>
    <property type="evidence" value="ECO:0007669"/>
    <property type="project" value="UniProtKB-SubCell"/>
</dbReference>
<dbReference type="GO" id="GO:0042795">
    <property type="term" value="P:snRNA transcription by RNA polymerase II"/>
    <property type="evidence" value="ECO:0007669"/>
    <property type="project" value="TreeGrafter"/>
</dbReference>
<evidence type="ECO:0000259" key="15">
    <source>
        <dbReference type="PROSITE" id="PS51225"/>
    </source>
</evidence>
<keyword evidence="5" id="KW-1003">Cell membrane</keyword>
<keyword evidence="4" id="KW-0796">Tight junction</keyword>
<dbReference type="PROSITE" id="PS51980">
    <property type="entry name" value="OCEL"/>
    <property type="match status" value="1"/>
</dbReference>
<keyword evidence="8 14" id="KW-1133">Transmembrane helix</keyword>
<dbReference type="InterPro" id="IPR031176">
    <property type="entry name" value="ELL/occludin"/>
</dbReference>
<evidence type="ECO:0000313" key="18">
    <source>
        <dbReference type="Proteomes" id="UP000694413"/>
    </source>
</evidence>
<dbReference type="Pfam" id="PF01284">
    <property type="entry name" value="MARVEL"/>
    <property type="match status" value="1"/>
</dbReference>
<dbReference type="Gene3D" id="6.10.140.340">
    <property type="match status" value="1"/>
</dbReference>
<feature type="domain" description="MARVEL" evidence="15">
    <location>
        <begin position="54"/>
        <end position="259"/>
    </location>
</feature>
<dbReference type="GO" id="GO:0000987">
    <property type="term" value="F:cis-regulatory region sequence-specific DNA binding"/>
    <property type="evidence" value="ECO:0007669"/>
    <property type="project" value="TreeGrafter"/>
</dbReference>
<evidence type="ECO:0000256" key="8">
    <source>
        <dbReference type="ARBA" id="ARBA00022989"/>
    </source>
</evidence>
<dbReference type="Pfam" id="PF07303">
    <property type="entry name" value="Occludin_ELL"/>
    <property type="match status" value="1"/>
</dbReference>
<keyword evidence="10 11" id="KW-0472">Membrane</keyword>
<keyword evidence="18" id="KW-1185">Reference proteome</keyword>
<dbReference type="SUPFAM" id="SSF144292">
    <property type="entry name" value="occludin/ELL-like"/>
    <property type="match status" value="1"/>
</dbReference>
<evidence type="ECO:0000256" key="1">
    <source>
        <dbReference type="ARBA" id="ARBA00004435"/>
    </source>
</evidence>
<feature type="transmembrane region" description="Helical" evidence="14">
    <location>
        <begin position="163"/>
        <end position="187"/>
    </location>
</feature>
<keyword evidence="9" id="KW-0175">Coiled coil</keyword>
<evidence type="ECO:0000256" key="10">
    <source>
        <dbReference type="ARBA" id="ARBA00023136"/>
    </source>
</evidence>
<keyword evidence="6 11" id="KW-0812">Transmembrane</keyword>
<evidence type="ECO:0000256" key="13">
    <source>
        <dbReference type="SAM" id="MobiDB-lite"/>
    </source>
</evidence>
<evidence type="ECO:0000256" key="2">
    <source>
        <dbReference type="ARBA" id="ARBA00004651"/>
    </source>
</evidence>
<dbReference type="GO" id="GO:0008023">
    <property type="term" value="C:transcription elongation factor complex"/>
    <property type="evidence" value="ECO:0007669"/>
    <property type="project" value="TreeGrafter"/>
</dbReference>
<feature type="transmembrane region" description="Helical" evidence="14">
    <location>
        <begin position="234"/>
        <end position="254"/>
    </location>
</feature>
<dbReference type="Ensembl" id="ENSZALT00000012438.1">
    <property type="protein sequence ID" value="ENSZALP00000008849.1"/>
    <property type="gene ID" value="ENSZALG00000007661.1"/>
</dbReference>
<evidence type="ECO:0000256" key="7">
    <source>
        <dbReference type="ARBA" id="ARBA00022949"/>
    </source>
</evidence>
<evidence type="ECO:0000313" key="17">
    <source>
        <dbReference type="Ensembl" id="ENSZALP00000008849.1"/>
    </source>
</evidence>
<dbReference type="InterPro" id="IPR008253">
    <property type="entry name" value="Marvel"/>
</dbReference>
<sequence length="537" mass="58375">NSSLPLPRVPAYGPPPASYGPPTGDYGYDFGARSPPPGSYYIEDVPQHFYKWSSPPGLVRLLEGAVMLLCIAVFACVASTLAWDYGYGYGGVLGTGLGGFYGSGYYGSGMNYGYGYGGYYGGVTNPRAANGFMIAMAVLCFLAQLGLLVASLSKSSSSRSRRFYLVVIVVCAVLALVMLVASIVYVVGVNPQAQMSGGGYYYSPLLAMCSQVYAGGTVLNQYLYHYCTVDPQEAVAIACGFLTVLLLCLICVLAHKTRSKIWKYGKHNIYWDKIPAEPQGPDVEEWVRAASSGFGIWGCLGLWDCWKCWILRFSDSWKCWEFGIVGIWGLLGFDVPMSPCRLYPPISSPGTRQRYKADFGQELRRYKELCAHMDGLNDRLAQLAAQLDQVPEDSAQYQVCPCCPPDCPWCPFSPLFAPFSFFLTPFSPPLPPYFLSHSPPIVPSLSPLSLPCPCLLLFLCPFLSLCPSVSSVLVSRVPDPTVLLSPPCYLCSLCPPIPYPLSLCPCPPHLPYPSPHCPPVSPLPDPAVPAVSCPLCP</sequence>
<accession>A0A8D2MHQ0</accession>
<evidence type="ECO:0000256" key="6">
    <source>
        <dbReference type="ARBA" id="ARBA00022692"/>
    </source>
</evidence>
<evidence type="ECO:0008006" key="19">
    <source>
        <dbReference type="Google" id="ProtNLM"/>
    </source>
</evidence>
<evidence type="ECO:0000256" key="14">
    <source>
        <dbReference type="SAM" id="Phobius"/>
    </source>
</evidence>
<reference evidence="17" key="1">
    <citation type="submission" date="2025-08" db="UniProtKB">
        <authorList>
            <consortium name="Ensembl"/>
        </authorList>
    </citation>
    <scope>IDENTIFICATION</scope>
</reference>
<name>A0A8D2MHQ0_ZONAL</name>
<evidence type="ECO:0000256" key="4">
    <source>
        <dbReference type="ARBA" id="ARBA00022427"/>
    </source>
</evidence>
<feature type="domain" description="OCEL" evidence="16">
    <location>
        <begin position="337"/>
        <end position="438"/>
    </location>
</feature>
<keyword evidence="7" id="KW-0965">Cell junction</keyword>
<evidence type="ECO:0000259" key="16">
    <source>
        <dbReference type="PROSITE" id="PS51980"/>
    </source>
</evidence>
<dbReference type="GO" id="GO:0032968">
    <property type="term" value="P:positive regulation of transcription elongation by RNA polymerase II"/>
    <property type="evidence" value="ECO:0007669"/>
    <property type="project" value="TreeGrafter"/>
</dbReference>
<evidence type="ECO:0000256" key="3">
    <source>
        <dbReference type="ARBA" id="ARBA00009171"/>
    </source>
</evidence>
<dbReference type="GO" id="GO:0005886">
    <property type="term" value="C:plasma membrane"/>
    <property type="evidence" value="ECO:0007669"/>
    <property type="project" value="UniProtKB-SubCell"/>
</dbReference>
<evidence type="ECO:0000256" key="5">
    <source>
        <dbReference type="ARBA" id="ARBA00022475"/>
    </source>
</evidence>
<comment type="similarity">
    <text evidence="3 12">Belongs to the ELL/occludin family.</text>
</comment>
<dbReference type="InterPro" id="IPR010844">
    <property type="entry name" value="Occludin_ELL"/>
</dbReference>
<evidence type="ECO:0000256" key="11">
    <source>
        <dbReference type="PROSITE-ProRule" id="PRU00581"/>
    </source>
</evidence>
<protein>
    <recommendedName>
        <fullName evidence="19">Occludin</fullName>
    </recommendedName>
</protein>